<dbReference type="RefSeq" id="WP_183200702.1">
    <property type="nucleotide sequence ID" value="NZ_JACIEK010000008.1"/>
</dbReference>
<keyword evidence="11" id="KW-1185">Reference proteome</keyword>
<feature type="domain" description="Major facilitator superfamily associated" evidence="9">
    <location>
        <begin position="21"/>
        <end position="386"/>
    </location>
</feature>
<feature type="transmembrane region" description="Helical" evidence="8">
    <location>
        <begin position="20"/>
        <end position="39"/>
    </location>
</feature>
<gene>
    <name evidence="10" type="ORF">GGR04_003005</name>
</gene>
<dbReference type="AlphaFoldDB" id="A0A7W6H5X0"/>
<feature type="transmembrane region" description="Helical" evidence="8">
    <location>
        <begin position="315"/>
        <end position="337"/>
    </location>
</feature>
<dbReference type="GO" id="GO:0015528">
    <property type="term" value="F:lactose:proton symporter activity"/>
    <property type="evidence" value="ECO:0007669"/>
    <property type="project" value="TreeGrafter"/>
</dbReference>
<accession>A0A7W6H5X0</accession>
<keyword evidence="2" id="KW-0813">Transport</keyword>
<reference evidence="10 11" key="1">
    <citation type="submission" date="2020-08" db="EMBL/GenBank/DDBJ databases">
        <title>Genomic Encyclopedia of Type Strains, Phase IV (KMG-IV): sequencing the most valuable type-strain genomes for metagenomic binning, comparative biology and taxonomic classification.</title>
        <authorList>
            <person name="Goeker M."/>
        </authorList>
    </citation>
    <scope>NUCLEOTIDE SEQUENCE [LARGE SCALE GENOMIC DNA]</scope>
    <source>
        <strain evidence="10 11">DSM 102238</strain>
    </source>
</reference>
<dbReference type="PIRSF" id="PIRSF004925">
    <property type="entry name" value="HcaT"/>
    <property type="match status" value="1"/>
</dbReference>
<feature type="transmembrane region" description="Helical" evidence="8">
    <location>
        <begin position="51"/>
        <end position="70"/>
    </location>
</feature>
<feature type="transmembrane region" description="Helical" evidence="8">
    <location>
        <begin position="358"/>
        <end position="377"/>
    </location>
</feature>
<evidence type="ECO:0000256" key="6">
    <source>
        <dbReference type="ARBA" id="ARBA00022989"/>
    </source>
</evidence>
<dbReference type="InterPro" id="IPR024989">
    <property type="entry name" value="MFS_assoc_dom"/>
</dbReference>
<keyword evidence="5 8" id="KW-0812">Transmembrane</keyword>
<protein>
    <submittedName>
        <fullName evidence="10">PPP family 3-phenylpropionic acid transporter</fullName>
    </submittedName>
</protein>
<evidence type="ECO:0000256" key="5">
    <source>
        <dbReference type="ARBA" id="ARBA00022692"/>
    </source>
</evidence>
<feature type="transmembrane region" description="Helical" evidence="8">
    <location>
        <begin position="168"/>
        <end position="187"/>
    </location>
</feature>
<dbReference type="EMBL" id="JACIEK010000008">
    <property type="protein sequence ID" value="MBB3999146.1"/>
    <property type="molecule type" value="Genomic_DNA"/>
</dbReference>
<keyword evidence="3" id="KW-1003">Cell membrane</keyword>
<comment type="subcellular location">
    <subcellularLocation>
        <location evidence="1">Cell inner membrane</location>
        <topology evidence="1">Multi-pass membrane protein</topology>
    </subcellularLocation>
</comment>
<evidence type="ECO:0000256" key="2">
    <source>
        <dbReference type="ARBA" id="ARBA00022448"/>
    </source>
</evidence>
<evidence type="ECO:0000259" key="9">
    <source>
        <dbReference type="Pfam" id="PF12832"/>
    </source>
</evidence>
<dbReference type="GO" id="GO:0030395">
    <property type="term" value="F:lactose binding"/>
    <property type="evidence" value="ECO:0007669"/>
    <property type="project" value="TreeGrafter"/>
</dbReference>
<feature type="transmembrane region" description="Helical" evidence="8">
    <location>
        <begin position="82"/>
        <end position="100"/>
    </location>
</feature>
<feature type="transmembrane region" description="Helical" evidence="8">
    <location>
        <begin position="267"/>
        <end position="283"/>
    </location>
</feature>
<dbReference type="Proteomes" id="UP000542776">
    <property type="component" value="Unassembled WGS sequence"/>
</dbReference>
<dbReference type="InterPro" id="IPR036259">
    <property type="entry name" value="MFS_trans_sf"/>
</dbReference>
<dbReference type="PANTHER" id="PTHR23522:SF10">
    <property type="entry name" value="3-PHENYLPROPIONIC ACID TRANSPORTER-RELATED"/>
    <property type="match status" value="1"/>
</dbReference>
<keyword evidence="7 8" id="KW-0472">Membrane</keyword>
<dbReference type="Pfam" id="PF12832">
    <property type="entry name" value="MFS_1_like"/>
    <property type="match status" value="1"/>
</dbReference>
<evidence type="ECO:0000256" key="4">
    <source>
        <dbReference type="ARBA" id="ARBA00022519"/>
    </source>
</evidence>
<evidence type="ECO:0000256" key="7">
    <source>
        <dbReference type="ARBA" id="ARBA00023136"/>
    </source>
</evidence>
<comment type="caution">
    <text evidence="10">The sequence shown here is derived from an EMBL/GenBank/DDBJ whole genome shotgun (WGS) entry which is preliminary data.</text>
</comment>
<dbReference type="GO" id="GO:0005886">
    <property type="term" value="C:plasma membrane"/>
    <property type="evidence" value="ECO:0007669"/>
    <property type="project" value="UniProtKB-SubCell"/>
</dbReference>
<dbReference type="PANTHER" id="PTHR23522">
    <property type="entry name" value="BLL5896 PROTEIN"/>
    <property type="match status" value="1"/>
</dbReference>
<dbReference type="NCBIfam" id="NF037955">
    <property type="entry name" value="mfs"/>
    <property type="match status" value="1"/>
</dbReference>
<dbReference type="SUPFAM" id="SSF103473">
    <property type="entry name" value="MFS general substrate transporter"/>
    <property type="match status" value="1"/>
</dbReference>
<evidence type="ECO:0000256" key="3">
    <source>
        <dbReference type="ARBA" id="ARBA00022475"/>
    </source>
</evidence>
<feature type="transmembrane region" description="Helical" evidence="8">
    <location>
        <begin position="290"/>
        <end position="309"/>
    </location>
</feature>
<proteinExistence type="predicted"/>
<name>A0A7W6H5X0_9HYPH</name>
<sequence>MSAAPSPSREDRRLFERRMAFVFVGSFITLGVFSPFFPVWLAFEGLDADEIGLILGLQIALRVVVCPLVLRWADRSPERADVLVAISLASLAAAGLFSFVEGWTAILAATLLLACVWSPVIPLSDAVALAGVRRLAVDYGRTRLWGSVAFIVANVAGGLVIARLGESWFPALLFAAFAIAAAATLRVPRFGRPRQASPAPLPPMSEPWLPAPSVFGRFRRLAPAPDLRSLLPLLLAIGLVQSSHALLNGFGSLQWTRLGYSPTEIGIFWAVGVVAEVVLFRFAAGPMRRFGVRGFLLVSGLASVLRWSLLTLDLGFAGFLLLQTTHALTFAGTHLALQTLIGSSVAEHRLGAAQGTAFALQTGLMAATTFGGGLLYSAFGADAFFAMAALAGAGVLLALLGPQPQRADVGGATSEPS</sequence>
<evidence type="ECO:0000256" key="8">
    <source>
        <dbReference type="SAM" id="Phobius"/>
    </source>
</evidence>
<keyword evidence="4" id="KW-0997">Cell inner membrane</keyword>
<evidence type="ECO:0000313" key="10">
    <source>
        <dbReference type="EMBL" id="MBB3999146.1"/>
    </source>
</evidence>
<feature type="transmembrane region" description="Helical" evidence="8">
    <location>
        <begin position="144"/>
        <end position="162"/>
    </location>
</feature>
<feature type="transmembrane region" description="Helical" evidence="8">
    <location>
        <begin position="383"/>
        <end position="400"/>
    </location>
</feature>
<feature type="transmembrane region" description="Helical" evidence="8">
    <location>
        <begin position="106"/>
        <end position="132"/>
    </location>
</feature>
<evidence type="ECO:0000313" key="11">
    <source>
        <dbReference type="Proteomes" id="UP000542776"/>
    </source>
</evidence>
<keyword evidence="6 8" id="KW-1133">Transmembrane helix</keyword>
<organism evidence="10 11">
    <name type="scientific">Aureimonas pseudogalii</name>
    <dbReference type="NCBI Taxonomy" id="1744844"/>
    <lineage>
        <taxon>Bacteria</taxon>
        <taxon>Pseudomonadati</taxon>
        <taxon>Pseudomonadota</taxon>
        <taxon>Alphaproteobacteria</taxon>
        <taxon>Hyphomicrobiales</taxon>
        <taxon>Aurantimonadaceae</taxon>
        <taxon>Aureimonas</taxon>
    </lineage>
</organism>
<feature type="transmembrane region" description="Helical" evidence="8">
    <location>
        <begin position="227"/>
        <end position="247"/>
    </location>
</feature>
<dbReference type="InterPro" id="IPR026032">
    <property type="entry name" value="HcaT-like"/>
</dbReference>
<evidence type="ECO:0000256" key="1">
    <source>
        <dbReference type="ARBA" id="ARBA00004429"/>
    </source>
</evidence>
<dbReference type="Gene3D" id="1.20.1250.20">
    <property type="entry name" value="MFS general substrate transporter like domains"/>
    <property type="match status" value="2"/>
</dbReference>